<evidence type="ECO:0000256" key="6">
    <source>
        <dbReference type="SAM" id="Coils"/>
    </source>
</evidence>
<proteinExistence type="inferred from homology"/>
<dbReference type="FunFam" id="3.30.1360.40:FF:000001">
    <property type="entry name" value="Ribosome-recycling factor"/>
    <property type="match status" value="1"/>
</dbReference>
<dbReference type="PANTHER" id="PTHR20982">
    <property type="entry name" value="RIBOSOME RECYCLING FACTOR"/>
    <property type="match status" value="1"/>
</dbReference>
<keyword evidence="4" id="KW-0648">Protein biosynthesis</keyword>
<dbReference type="Proteomes" id="UP001633002">
    <property type="component" value="Unassembled WGS sequence"/>
</dbReference>
<comment type="similarity">
    <text evidence="2">Belongs to the RRF family.</text>
</comment>
<name>A0ABD3IHM2_9MARC</name>
<evidence type="ECO:0000256" key="2">
    <source>
        <dbReference type="ARBA" id="ARBA00005912"/>
    </source>
</evidence>
<sequence>MASKALRRVAKSGRLNEGRCFTVSSSFRQPHSECFVGIGRIGGGISNDGLDQFELRDIPSNWISCLRHSLSGGIASQAARVGIQNASVGVLIQSRSFAAKAKKSKSKSDEPEVEEDVTAVAKETATKMMDMALDVLSREHSKLRTGRASSGMLDHITVDSHGVRTPLSHIAAVSVSGLQTLSVLPYDPSMVKEVEKALLLSPLGLNPIVEGSILTVPLPRPQQDSQQAFHPLGTYYVRRGHDLLTVRISLSVGYASMCKLALKAGETAKLSIRRARKDALDRVKAAGLSKDEMKRFEKDVEELTKKYVKSTDDICKKKEKEILS</sequence>
<dbReference type="Gene3D" id="1.10.132.20">
    <property type="entry name" value="Ribosome-recycling factor"/>
    <property type="match status" value="1"/>
</dbReference>
<dbReference type="Pfam" id="PF01765">
    <property type="entry name" value="RRF"/>
    <property type="match status" value="2"/>
</dbReference>
<accession>A0ABD3IHM2</accession>
<dbReference type="InterPro" id="IPR002661">
    <property type="entry name" value="Ribosome_recyc_fac"/>
</dbReference>
<dbReference type="AlphaFoldDB" id="A0ABD3IHM2"/>
<dbReference type="InterPro" id="IPR036191">
    <property type="entry name" value="RRF_sf"/>
</dbReference>
<organism evidence="8 9">
    <name type="scientific">Riccia sorocarpa</name>
    <dbReference type="NCBI Taxonomy" id="122646"/>
    <lineage>
        <taxon>Eukaryota</taxon>
        <taxon>Viridiplantae</taxon>
        <taxon>Streptophyta</taxon>
        <taxon>Embryophyta</taxon>
        <taxon>Marchantiophyta</taxon>
        <taxon>Marchantiopsida</taxon>
        <taxon>Marchantiidae</taxon>
        <taxon>Marchantiales</taxon>
        <taxon>Ricciaceae</taxon>
        <taxon>Riccia</taxon>
    </lineage>
</organism>
<protein>
    <recommendedName>
        <fullName evidence="3">Ribosome-recycling factor, chloroplastic</fullName>
    </recommendedName>
    <alternativeName>
        <fullName evidence="5">Ribosome-releasing factor, chloroplastic</fullName>
    </alternativeName>
</protein>
<comment type="function">
    <text evidence="1">Responsible for the release of ribosomes from messenger RNA at the termination of chloroplastic protein biosynthesis.</text>
</comment>
<dbReference type="PANTHER" id="PTHR20982:SF3">
    <property type="entry name" value="MITOCHONDRIAL RIBOSOME RECYCLING FACTOR PSEUDO 1"/>
    <property type="match status" value="1"/>
</dbReference>
<keyword evidence="6" id="KW-0175">Coiled coil</keyword>
<evidence type="ECO:0000256" key="5">
    <source>
        <dbReference type="ARBA" id="ARBA00032397"/>
    </source>
</evidence>
<evidence type="ECO:0000256" key="3">
    <source>
        <dbReference type="ARBA" id="ARBA00014063"/>
    </source>
</evidence>
<gene>
    <name evidence="8" type="ORF">R1sor_020066</name>
</gene>
<evidence type="ECO:0000313" key="8">
    <source>
        <dbReference type="EMBL" id="KAL3702044.1"/>
    </source>
</evidence>
<comment type="caution">
    <text evidence="8">The sequence shown here is derived from an EMBL/GenBank/DDBJ whole genome shotgun (WGS) entry which is preliminary data.</text>
</comment>
<feature type="domain" description="Ribosome recycling factor" evidence="7">
    <location>
        <begin position="256"/>
        <end position="323"/>
    </location>
</feature>
<dbReference type="InterPro" id="IPR023584">
    <property type="entry name" value="Ribosome_recyc_fac_dom"/>
</dbReference>
<evidence type="ECO:0000256" key="4">
    <source>
        <dbReference type="ARBA" id="ARBA00022917"/>
    </source>
</evidence>
<dbReference type="Gene3D" id="3.30.1360.40">
    <property type="match status" value="1"/>
</dbReference>
<evidence type="ECO:0000259" key="7">
    <source>
        <dbReference type="Pfam" id="PF01765"/>
    </source>
</evidence>
<feature type="coiled-coil region" evidence="6">
    <location>
        <begin position="286"/>
        <end position="313"/>
    </location>
</feature>
<dbReference type="EMBL" id="JBJQOH010000001">
    <property type="protein sequence ID" value="KAL3702044.1"/>
    <property type="molecule type" value="Genomic_DNA"/>
</dbReference>
<evidence type="ECO:0000313" key="9">
    <source>
        <dbReference type="Proteomes" id="UP001633002"/>
    </source>
</evidence>
<evidence type="ECO:0000256" key="1">
    <source>
        <dbReference type="ARBA" id="ARBA00002952"/>
    </source>
</evidence>
<dbReference type="SUPFAM" id="SSF55194">
    <property type="entry name" value="Ribosome recycling factor, RRF"/>
    <property type="match status" value="2"/>
</dbReference>
<feature type="domain" description="Ribosome recycling factor" evidence="7">
    <location>
        <begin position="137"/>
        <end position="228"/>
    </location>
</feature>
<keyword evidence="9" id="KW-1185">Reference proteome</keyword>
<dbReference type="GO" id="GO:0006412">
    <property type="term" value="P:translation"/>
    <property type="evidence" value="ECO:0007669"/>
    <property type="project" value="UniProtKB-KW"/>
</dbReference>
<reference evidence="8 9" key="1">
    <citation type="submission" date="2024-09" db="EMBL/GenBank/DDBJ databases">
        <title>Chromosome-scale assembly of Riccia sorocarpa.</title>
        <authorList>
            <person name="Paukszto L."/>
        </authorList>
    </citation>
    <scope>NUCLEOTIDE SEQUENCE [LARGE SCALE GENOMIC DNA]</scope>
    <source>
        <strain evidence="8">LP-2024</strain>
        <tissue evidence="8">Aerial parts of the thallus</tissue>
    </source>
</reference>